<keyword evidence="3" id="KW-1185">Reference proteome</keyword>
<protein>
    <submittedName>
        <fullName evidence="2">Uncharacterized protein</fullName>
    </submittedName>
</protein>
<organism evidence="2 3">
    <name type="scientific">Ancylostoma ceylanicum</name>
    <dbReference type="NCBI Taxonomy" id="53326"/>
    <lineage>
        <taxon>Eukaryota</taxon>
        <taxon>Metazoa</taxon>
        <taxon>Ecdysozoa</taxon>
        <taxon>Nematoda</taxon>
        <taxon>Chromadorea</taxon>
        <taxon>Rhabditida</taxon>
        <taxon>Rhabditina</taxon>
        <taxon>Rhabditomorpha</taxon>
        <taxon>Strongyloidea</taxon>
        <taxon>Ancylostomatidae</taxon>
        <taxon>Ancylostomatinae</taxon>
        <taxon>Ancylostoma</taxon>
    </lineage>
</organism>
<feature type="signal peptide" evidence="1">
    <location>
        <begin position="1"/>
        <end position="20"/>
    </location>
</feature>
<reference evidence="3" key="1">
    <citation type="journal article" date="2015" name="Nat. Genet.">
        <title>The genome and transcriptome of the zoonotic hookworm Ancylostoma ceylanicum identify infection-specific gene families.</title>
        <authorList>
            <person name="Schwarz E.M."/>
            <person name="Hu Y."/>
            <person name="Antoshechkin I."/>
            <person name="Miller M.M."/>
            <person name="Sternberg P.W."/>
            <person name="Aroian R.V."/>
        </authorList>
    </citation>
    <scope>NUCLEOTIDE SEQUENCE</scope>
    <source>
        <strain evidence="3">HY135</strain>
    </source>
</reference>
<proteinExistence type="predicted"/>
<dbReference type="Proteomes" id="UP000024635">
    <property type="component" value="Unassembled WGS sequence"/>
</dbReference>
<name>A0A016TBL8_9BILA</name>
<accession>A0A016TBL8</accession>
<dbReference type="EMBL" id="JARK01001452">
    <property type="protein sequence ID" value="EYC00389.1"/>
    <property type="molecule type" value="Genomic_DNA"/>
</dbReference>
<comment type="caution">
    <text evidence="2">The sequence shown here is derived from an EMBL/GenBank/DDBJ whole genome shotgun (WGS) entry which is preliminary data.</text>
</comment>
<keyword evidence="1" id="KW-0732">Signal</keyword>
<dbReference type="AlphaFoldDB" id="A0A016TBL8"/>
<gene>
    <name evidence="2" type="primary">Acey_s0116.g598</name>
    <name evidence="2" type="ORF">Y032_0116g598</name>
</gene>
<feature type="chain" id="PRO_5001490835" evidence="1">
    <location>
        <begin position="21"/>
        <end position="177"/>
    </location>
</feature>
<sequence length="177" mass="20166">MMSLYYLLAILFVFVRRSHAGHPGHLVNARPETVFYESTTPGPQPPGMNIPTLITSIPTTVLPPHYTTPLSFSFSAPIMAQLRDHPHIHYHTKHSHLYSPRGEAHTVVHSYSKESYSNTAMVLRSNDVSSILSRILPPDDFFDNIRRNILTAVSWRDRSRRQKVTSARAKAHKRKNT</sequence>
<evidence type="ECO:0000313" key="3">
    <source>
        <dbReference type="Proteomes" id="UP000024635"/>
    </source>
</evidence>
<evidence type="ECO:0000256" key="1">
    <source>
        <dbReference type="SAM" id="SignalP"/>
    </source>
</evidence>
<evidence type="ECO:0000313" key="2">
    <source>
        <dbReference type="EMBL" id="EYC00389.1"/>
    </source>
</evidence>